<dbReference type="InterPro" id="IPR002734">
    <property type="entry name" value="RibDG_C"/>
</dbReference>
<accession>A0A1Q4VFH1</accession>
<dbReference type="RefSeq" id="WP_073785083.1">
    <property type="nucleotide sequence ID" value="NZ_LFBV01000001.1"/>
</dbReference>
<feature type="domain" description="Bacterial bifunctional deaminase-reductase C-terminal" evidence="1">
    <location>
        <begin position="8"/>
        <end position="186"/>
    </location>
</feature>
<dbReference type="InterPro" id="IPR050765">
    <property type="entry name" value="Riboflavin_Biosynth_HTPR"/>
</dbReference>
<dbReference type="GO" id="GO:0009231">
    <property type="term" value="P:riboflavin biosynthetic process"/>
    <property type="evidence" value="ECO:0007669"/>
    <property type="project" value="InterPro"/>
</dbReference>
<comment type="caution">
    <text evidence="2">The sequence shown here is derived from an EMBL/GenBank/DDBJ whole genome shotgun (WGS) entry which is preliminary data.</text>
</comment>
<dbReference type="InterPro" id="IPR024072">
    <property type="entry name" value="DHFR-like_dom_sf"/>
</dbReference>
<dbReference type="Gene3D" id="3.40.430.10">
    <property type="entry name" value="Dihydrofolate Reductase, subunit A"/>
    <property type="match status" value="1"/>
</dbReference>
<dbReference type="EMBL" id="LFBV01000001">
    <property type="protein sequence ID" value="OKH96566.1"/>
    <property type="molecule type" value="Genomic_DNA"/>
</dbReference>
<name>A0A1Q4VFH1_9ACTN</name>
<organism evidence="2 3">
    <name type="scientific">Streptomyces uncialis</name>
    <dbReference type="NCBI Taxonomy" id="1048205"/>
    <lineage>
        <taxon>Bacteria</taxon>
        <taxon>Bacillati</taxon>
        <taxon>Actinomycetota</taxon>
        <taxon>Actinomycetes</taxon>
        <taxon>Kitasatosporales</taxon>
        <taxon>Streptomycetaceae</taxon>
        <taxon>Streptomyces</taxon>
    </lineage>
</organism>
<gene>
    <name evidence="2" type="ORF">AB852_08440</name>
</gene>
<dbReference type="GO" id="GO:0008703">
    <property type="term" value="F:5-amino-6-(5-phosphoribosylamino)uracil reductase activity"/>
    <property type="evidence" value="ECO:0007669"/>
    <property type="project" value="InterPro"/>
</dbReference>
<keyword evidence="3" id="KW-1185">Reference proteome</keyword>
<protein>
    <submittedName>
        <fullName evidence="2">Deaminase</fullName>
    </submittedName>
</protein>
<dbReference type="STRING" id="1048205.AB852_08440"/>
<sequence>MGHLAAVEFMSLDGVTQSVLSPDEDRDGGFGHGGWVPPYVDATVESFMSTATAGAAALLLGRRTYGIFAATWPYADASDPAVAAMNAMPKYVVSRSRPELTWENSFQLGADLPAELARVRRETDGEILVLGSGELLRTLIELDAVDEYRLLTFPLLLGTGKRLFDQGSAPRRLALVDSGATENGVLVTTYRRAAPGDGGRDGG</sequence>
<dbReference type="Pfam" id="PF01872">
    <property type="entry name" value="RibD_C"/>
    <property type="match status" value="1"/>
</dbReference>
<dbReference type="AlphaFoldDB" id="A0A1Q4VFH1"/>
<dbReference type="SUPFAM" id="SSF53597">
    <property type="entry name" value="Dihydrofolate reductase-like"/>
    <property type="match status" value="1"/>
</dbReference>
<reference evidence="2 3" key="1">
    <citation type="submission" date="2015-06" db="EMBL/GenBank/DDBJ databases">
        <title>Cloning and characterization of the uncialamcin biosynthetic gene cluster.</title>
        <authorList>
            <person name="Yan X."/>
            <person name="Huang T."/>
            <person name="Ge H."/>
            <person name="Shen B."/>
        </authorList>
    </citation>
    <scope>NUCLEOTIDE SEQUENCE [LARGE SCALE GENOMIC DNA]</scope>
    <source>
        <strain evidence="2 3">DCA2648</strain>
    </source>
</reference>
<evidence type="ECO:0000259" key="1">
    <source>
        <dbReference type="Pfam" id="PF01872"/>
    </source>
</evidence>
<evidence type="ECO:0000313" key="2">
    <source>
        <dbReference type="EMBL" id="OKH96566.1"/>
    </source>
</evidence>
<proteinExistence type="predicted"/>
<dbReference type="PANTHER" id="PTHR38011:SF2">
    <property type="entry name" value="BIFUNCTIONAL DEAMINASE-REDUCTASE DOMAIN PROTEIN"/>
    <property type="match status" value="1"/>
</dbReference>
<dbReference type="Proteomes" id="UP000186455">
    <property type="component" value="Unassembled WGS sequence"/>
</dbReference>
<dbReference type="PANTHER" id="PTHR38011">
    <property type="entry name" value="DIHYDROFOLATE REDUCTASE FAMILY PROTEIN (AFU_ORTHOLOGUE AFUA_8G06820)"/>
    <property type="match status" value="1"/>
</dbReference>
<evidence type="ECO:0000313" key="3">
    <source>
        <dbReference type="Proteomes" id="UP000186455"/>
    </source>
</evidence>